<keyword evidence="2" id="KW-1185">Reference proteome</keyword>
<gene>
    <name evidence="1" type="ORF">O0S08_33075</name>
</gene>
<protein>
    <recommendedName>
        <fullName evidence="3">IPT/TIG domain-containing protein</fullName>
    </recommendedName>
</protein>
<evidence type="ECO:0008006" key="3">
    <source>
        <dbReference type="Google" id="ProtNLM"/>
    </source>
</evidence>
<dbReference type="EMBL" id="CP114040">
    <property type="protein sequence ID" value="WAS91047.1"/>
    <property type="molecule type" value="Genomic_DNA"/>
</dbReference>
<dbReference type="Proteomes" id="UP001164459">
    <property type="component" value="Chromosome"/>
</dbReference>
<dbReference type="RefSeq" id="WP_269033411.1">
    <property type="nucleotide sequence ID" value="NZ_CP114040.1"/>
</dbReference>
<name>A0ABY7GVR7_9BACT</name>
<evidence type="ECO:0000313" key="2">
    <source>
        <dbReference type="Proteomes" id="UP001164459"/>
    </source>
</evidence>
<reference evidence="1" key="1">
    <citation type="submission" date="2022-11" db="EMBL/GenBank/DDBJ databases">
        <title>Minimal conservation of predation-associated metabolite biosynthetic gene clusters underscores biosynthetic potential of Myxococcota including descriptions for ten novel species: Archangium lansinium sp. nov., Myxococcus landrumus sp. nov., Nannocystis bai.</title>
        <authorList>
            <person name="Ahearne A."/>
            <person name="Stevens C."/>
            <person name="Dowd S."/>
        </authorList>
    </citation>
    <scope>NUCLEOTIDE SEQUENCE</scope>
    <source>
        <strain evidence="1">Fl3</strain>
    </source>
</reference>
<accession>A0ABY7GVR7</accession>
<sequence length="415" mass="44391">MPIFSKDPQTTLEANLAKFYAGVRLTQGVPVLDRDLTLQGDLLDATLRRVLHQHLGQGTPRGPADQFKIVPLVPAANDFAITGGRLLTRGIDVEGATTKYSSQGLPALTPTAGLSRVDVIYLDVWLAVIDCTSDAALFNPDDYELETSVRLLPRWAVRVAQNATLVPAPQPGHVHYLLAQLSRPANTSTITASMLADQRRTRLDLAGATGRVTLAESAAASMKSALAPAFAASPYSRDYAYPGLCVTLRGRRFLAGPLAVELRRTDAEIYAPWISAPLVGEAEPNAVTVRIPNGVAGSLDVALTNGIDRVLAPAPLYVYGPPRFDARGPQITPQTIDIGATVTLHGEFFDMPGAIVEVAQVAEPIVWKAVTIVSATSDKLLFKAPLTGGEHMVRVRTLASDLPAISLETLTLWLI</sequence>
<evidence type="ECO:0000313" key="1">
    <source>
        <dbReference type="EMBL" id="WAS91047.1"/>
    </source>
</evidence>
<organism evidence="1 2">
    <name type="scientific">Nannocystis punicea</name>
    <dbReference type="NCBI Taxonomy" id="2995304"/>
    <lineage>
        <taxon>Bacteria</taxon>
        <taxon>Pseudomonadati</taxon>
        <taxon>Myxococcota</taxon>
        <taxon>Polyangia</taxon>
        <taxon>Nannocystales</taxon>
        <taxon>Nannocystaceae</taxon>
        <taxon>Nannocystis</taxon>
    </lineage>
</organism>
<proteinExistence type="predicted"/>